<organism evidence="4">
    <name type="scientific">marine sediment metagenome</name>
    <dbReference type="NCBI Taxonomy" id="412755"/>
    <lineage>
        <taxon>unclassified sequences</taxon>
        <taxon>metagenomes</taxon>
        <taxon>ecological metagenomes</taxon>
    </lineage>
</organism>
<dbReference type="InterPro" id="IPR036565">
    <property type="entry name" value="Mur-like_cat_sf"/>
</dbReference>
<dbReference type="Pfam" id="PF08245">
    <property type="entry name" value="Mur_ligase_M"/>
    <property type="match status" value="1"/>
</dbReference>
<keyword evidence="1" id="KW-1133">Transmembrane helix</keyword>
<dbReference type="InterPro" id="IPR013221">
    <property type="entry name" value="Mur_ligase_cen"/>
</dbReference>
<dbReference type="SUPFAM" id="SSF53623">
    <property type="entry name" value="MurD-like peptide ligases, catalytic domain"/>
    <property type="match status" value="1"/>
</dbReference>
<dbReference type="Gene3D" id="3.90.190.20">
    <property type="entry name" value="Mur ligase, C-terminal domain"/>
    <property type="match status" value="1"/>
</dbReference>
<dbReference type="PANTHER" id="PTHR23135">
    <property type="entry name" value="MUR LIGASE FAMILY MEMBER"/>
    <property type="match status" value="1"/>
</dbReference>
<dbReference type="InterPro" id="IPR036615">
    <property type="entry name" value="Mur_ligase_C_dom_sf"/>
</dbReference>
<evidence type="ECO:0000259" key="3">
    <source>
        <dbReference type="Pfam" id="PF08245"/>
    </source>
</evidence>
<reference evidence="4" key="1">
    <citation type="journal article" date="2015" name="Nature">
        <title>Complex archaea that bridge the gap between prokaryotes and eukaryotes.</title>
        <authorList>
            <person name="Spang A."/>
            <person name="Saw J.H."/>
            <person name="Jorgensen S.L."/>
            <person name="Zaremba-Niedzwiedzka K."/>
            <person name="Martijn J."/>
            <person name="Lind A.E."/>
            <person name="van Eijk R."/>
            <person name="Schleper C."/>
            <person name="Guy L."/>
            <person name="Ettema T.J."/>
        </authorList>
    </citation>
    <scope>NUCLEOTIDE SEQUENCE</scope>
</reference>
<protein>
    <recommendedName>
        <fullName evidence="5">Mur ligase C-terminal domain-containing protein</fullName>
    </recommendedName>
</protein>
<dbReference type="SUPFAM" id="SSF53244">
    <property type="entry name" value="MurD-like peptide ligases, peptide-binding domain"/>
    <property type="match status" value="1"/>
</dbReference>
<evidence type="ECO:0000256" key="1">
    <source>
        <dbReference type="SAM" id="Phobius"/>
    </source>
</evidence>
<name>A0A0F9AQP2_9ZZZZ</name>
<feature type="domain" description="Mur ligase C-terminal" evidence="2">
    <location>
        <begin position="87"/>
        <end position="181"/>
    </location>
</feature>
<dbReference type="GO" id="GO:0005524">
    <property type="term" value="F:ATP binding"/>
    <property type="evidence" value="ECO:0007669"/>
    <property type="project" value="InterPro"/>
</dbReference>
<dbReference type="AlphaFoldDB" id="A0A0F9AQP2"/>
<keyword evidence="1" id="KW-0812">Transmembrane</keyword>
<feature type="domain" description="Mur ligase central" evidence="3">
    <location>
        <begin position="3"/>
        <end position="65"/>
    </location>
</feature>
<dbReference type="EMBL" id="LAZR01041476">
    <property type="protein sequence ID" value="KKL11894.1"/>
    <property type="molecule type" value="Genomic_DNA"/>
</dbReference>
<evidence type="ECO:0008006" key="5">
    <source>
        <dbReference type="Google" id="ProtNLM"/>
    </source>
</evidence>
<keyword evidence="1" id="KW-0472">Membrane</keyword>
<dbReference type="PANTHER" id="PTHR23135:SF4">
    <property type="entry name" value="UDP-N-ACETYLMURAMOYL-L-ALANYL-D-GLUTAMATE--2,6-DIAMINOPIMELATE LIGASE MURE HOMOLOG, CHLOROPLASTIC"/>
    <property type="match status" value="1"/>
</dbReference>
<dbReference type="GO" id="GO:0016881">
    <property type="term" value="F:acid-amino acid ligase activity"/>
    <property type="evidence" value="ECO:0007669"/>
    <property type="project" value="InterPro"/>
</dbReference>
<evidence type="ECO:0000313" key="4">
    <source>
        <dbReference type="EMBL" id="KKL11894.1"/>
    </source>
</evidence>
<comment type="caution">
    <text evidence="4">The sequence shown here is derived from an EMBL/GenBank/DDBJ whole genome shotgun (WGS) entry which is preliminary data.</text>
</comment>
<accession>A0A0F9AQP2</accession>
<dbReference type="Gene3D" id="3.40.1190.10">
    <property type="entry name" value="Mur-like, catalytic domain"/>
    <property type="match status" value="1"/>
</dbReference>
<feature type="transmembrane region" description="Helical" evidence="1">
    <location>
        <begin position="45"/>
        <end position="68"/>
    </location>
</feature>
<dbReference type="Pfam" id="PF02875">
    <property type="entry name" value="Mur_ligase_C"/>
    <property type="match status" value="1"/>
</dbReference>
<sequence>MARVQVITYGIENKTSDFVATKISQSIDGVFFSLFNRKKGDFKKYMIRMLGDFNIYNAMIAIMIANILNINDKHIHKTLKNVITPIGRMEIMQKNPFVVIVDFAHNPFSLMTSLNNLITIKQSPFSKIITVFGCPGLRDKSRRTMGKVSAELSDITIITADDPRTEKVEDINNEIAIWADKAGAKEIHILIGSPEIHHPCYMGIDMKSENEFIMNTFNPAELAMEIGADSITFLELDKLRDAIGKKGLCTACWTGEYPKELEW</sequence>
<gene>
    <name evidence="4" type="ORF">LCGC14_2541220</name>
</gene>
<evidence type="ECO:0000259" key="2">
    <source>
        <dbReference type="Pfam" id="PF02875"/>
    </source>
</evidence>
<proteinExistence type="predicted"/>
<dbReference type="InterPro" id="IPR004101">
    <property type="entry name" value="Mur_ligase_C"/>
</dbReference>